<dbReference type="InterPro" id="IPR000531">
    <property type="entry name" value="Beta-barrel_TonB"/>
</dbReference>
<keyword evidence="6 8" id="KW-0472">Membrane</keyword>
<dbReference type="Pfam" id="PF13620">
    <property type="entry name" value="CarboxypepD_reg"/>
    <property type="match status" value="1"/>
</dbReference>
<dbReference type="InterPro" id="IPR037066">
    <property type="entry name" value="Plug_dom_sf"/>
</dbReference>
<dbReference type="NCBIfam" id="TIGR01782">
    <property type="entry name" value="TonB-Xanth-Caul"/>
    <property type="match status" value="1"/>
</dbReference>
<protein>
    <recommendedName>
        <fullName evidence="15">TonB-dependent receptor</fullName>
    </recommendedName>
</protein>
<dbReference type="AlphaFoldDB" id="A0A0E3UPC1"/>
<dbReference type="PATRIC" id="fig|314722.6.peg.3016"/>
<dbReference type="Gene3D" id="2.60.40.1120">
    <property type="entry name" value="Carboxypeptidase-like, regulatory domain"/>
    <property type="match status" value="1"/>
</dbReference>
<evidence type="ECO:0000256" key="5">
    <source>
        <dbReference type="ARBA" id="ARBA00023077"/>
    </source>
</evidence>
<evidence type="ECO:0000256" key="1">
    <source>
        <dbReference type="ARBA" id="ARBA00004571"/>
    </source>
</evidence>
<dbReference type="SUPFAM" id="SSF56935">
    <property type="entry name" value="Porins"/>
    <property type="match status" value="1"/>
</dbReference>
<dbReference type="PANTHER" id="PTHR40980:SF4">
    <property type="entry name" value="TONB-DEPENDENT RECEPTOR-LIKE BETA-BARREL DOMAIN-CONTAINING PROTEIN"/>
    <property type="match status" value="1"/>
</dbReference>
<evidence type="ECO:0000313" key="13">
    <source>
        <dbReference type="EMBL" id="AKC87685.1"/>
    </source>
</evidence>
<dbReference type="SUPFAM" id="SSF49464">
    <property type="entry name" value="Carboxypeptidase regulatory domain-like"/>
    <property type="match status" value="1"/>
</dbReference>
<reference evidence="13 14" key="1">
    <citation type="journal article" date="2015" name="Genome Announc.">
        <title>Complete Genome Sequence of Pseudoxanthomonas suwonensis Strain J1, a Cellulose-Degrading Bacterium Isolated from Leaf- and Wood-Enriched Soil.</title>
        <authorList>
            <person name="Hou L."/>
            <person name="Jiang J."/>
            <person name="Xu Z."/>
            <person name="Zhou Y."/>
            <person name="Leung F.C."/>
        </authorList>
    </citation>
    <scope>NUCLEOTIDE SEQUENCE [LARGE SCALE GENOMIC DNA]</scope>
    <source>
        <strain evidence="13 14">J1</strain>
    </source>
</reference>
<keyword evidence="3 8" id="KW-1134">Transmembrane beta strand</keyword>
<dbReference type="InterPro" id="IPR036942">
    <property type="entry name" value="Beta-barrel_TonB_sf"/>
</dbReference>
<keyword evidence="10" id="KW-0732">Signal</keyword>
<evidence type="ECO:0000256" key="4">
    <source>
        <dbReference type="ARBA" id="ARBA00022692"/>
    </source>
</evidence>
<dbReference type="InterPro" id="IPR008969">
    <property type="entry name" value="CarboxyPept-like_regulatory"/>
</dbReference>
<keyword evidence="7 8" id="KW-0998">Cell outer membrane</keyword>
<dbReference type="KEGG" id="psuw:WQ53_13900"/>
<dbReference type="Pfam" id="PF07715">
    <property type="entry name" value="Plug"/>
    <property type="match status" value="1"/>
</dbReference>
<evidence type="ECO:0000313" key="14">
    <source>
        <dbReference type="Proteomes" id="UP000033067"/>
    </source>
</evidence>
<gene>
    <name evidence="13" type="ORF">WQ53_13900</name>
</gene>
<evidence type="ECO:0000256" key="2">
    <source>
        <dbReference type="ARBA" id="ARBA00022448"/>
    </source>
</evidence>
<evidence type="ECO:0000256" key="7">
    <source>
        <dbReference type="ARBA" id="ARBA00023237"/>
    </source>
</evidence>
<comment type="similarity">
    <text evidence="8 9">Belongs to the TonB-dependent receptor family.</text>
</comment>
<keyword evidence="14" id="KW-1185">Reference proteome</keyword>
<keyword evidence="2 8" id="KW-0813">Transport</keyword>
<keyword evidence="4 8" id="KW-0812">Transmembrane</keyword>
<dbReference type="InterPro" id="IPR010104">
    <property type="entry name" value="TonB_rcpt_bac"/>
</dbReference>
<feature type="domain" description="TonB-dependent receptor plug" evidence="12">
    <location>
        <begin position="157"/>
        <end position="260"/>
    </location>
</feature>
<accession>A0A0E3UPC1</accession>
<dbReference type="EMBL" id="CP011144">
    <property type="protein sequence ID" value="AKC87685.1"/>
    <property type="molecule type" value="Genomic_DNA"/>
</dbReference>
<proteinExistence type="inferred from homology"/>
<dbReference type="Gene3D" id="2.170.130.10">
    <property type="entry name" value="TonB-dependent receptor, plug domain"/>
    <property type="match status" value="1"/>
</dbReference>
<name>A0A0E3UPC1_9GAMM</name>
<dbReference type="Pfam" id="PF00593">
    <property type="entry name" value="TonB_dep_Rec_b-barrel"/>
    <property type="match status" value="1"/>
</dbReference>
<dbReference type="PROSITE" id="PS52016">
    <property type="entry name" value="TONB_DEPENDENT_REC_3"/>
    <property type="match status" value="1"/>
</dbReference>
<evidence type="ECO:0000256" key="10">
    <source>
        <dbReference type="SAM" id="SignalP"/>
    </source>
</evidence>
<comment type="subcellular location">
    <subcellularLocation>
        <location evidence="1 8">Cell outer membrane</location>
        <topology evidence="1 8">Multi-pass membrane protein</topology>
    </subcellularLocation>
</comment>
<evidence type="ECO:0008006" key="15">
    <source>
        <dbReference type="Google" id="ProtNLM"/>
    </source>
</evidence>
<evidence type="ECO:0000256" key="3">
    <source>
        <dbReference type="ARBA" id="ARBA00022452"/>
    </source>
</evidence>
<dbReference type="Gene3D" id="2.40.170.20">
    <property type="entry name" value="TonB-dependent receptor, beta-barrel domain"/>
    <property type="match status" value="1"/>
</dbReference>
<organism evidence="13 14">
    <name type="scientific">Pseudoxanthomonas suwonensis</name>
    <dbReference type="NCBI Taxonomy" id="314722"/>
    <lineage>
        <taxon>Bacteria</taxon>
        <taxon>Pseudomonadati</taxon>
        <taxon>Pseudomonadota</taxon>
        <taxon>Gammaproteobacteria</taxon>
        <taxon>Lysobacterales</taxon>
        <taxon>Lysobacteraceae</taxon>
        <taxon>Pseudoxanthomonas</taxon>
    </lineage>
</organism>
<evidence type="ECO:0000256" key="9">
    <source>
        <dbReference type="RuleBase" id="RU003357"/>
    </source>
</evidence>
<evidence type="ECO:0000259" key="12">
    <source>
        <dbReference type="Pfam" id="PF07715"/>
    </source>
</evidence>
<dbReference type="InterPro" id="IPR012910">
    <property type="entry name" value="Plug_dom"/>
</dbReference>
<feature type="domain" description="TonB-dependent receptor-like beta-barrel" evidence="11">
    <location>
        <begin position="501"/>
        <end position="917"/>
    </location>
</feature>
<evidence type="ECO:0000256" key="6">
    <source>
        <dbReference type="ARBA" id="ARBA00023136"/>
    </source>
</evidence>
<keyword evidence="5 9" id="KW-0798">TonB box</keyword>
<dbReference type="PANTHER" id="PTHR40980">
    <property type="entry name" value="PLUG DOMAIN-CONTAINING PROTEIN"/>
    <property type="match status" value="1"/>
</dbReference>
<evidence type="ECO:0000259" key="11">
    <source>
        <dbReference type="Pfam" id="PF00593"/>
    </source>
</evidence>
<dbReference type="GO" id="GO:0009279">
    <property type="term" value="C:cell outer membrane"/>
    <property type="evidence" value="ECO:0007669"/>
    <property type="project" value="UniProtKB-SubCell"/>
</dbReference>
<dbReference type="Proteomes" id="UP000033067">
    <property type="component" value="Chromosome"/>
</dbReference>
<dbReference type="CDD" id="cd01347">
    <property type="entry name" value="ligand_gated_channel"/>
    <property type="match status" value="1"/>
</dbReference>
<dbReference type="InterPro" id="IPR039426">
    <property type="entry name" value="TonB-dep_rcpt-like"/>
</dbReference>
<evidence type="ECO:0000256" key="8">
    <source>
        <dbReference type="PROSITE-ProRule" id="PRU01360"/>
    </source>
</evidence>
<sequence>MAPLLHDEAIVHMNLRLSAVATAIATVLALSAHPVNAQPAPSVAEEGNAGTVIGQVKEATRGVYLDGARVTLNGTQVVTQRDGSFRITGVASGRYRLSVDYLGYQPQEVEIEVGGSRGVRVDVTLRSTAIATDAIDLERVDVRAMRDAQAMALNQQRSSVNYVNVVSADLLGQFPDNNIAESTQRIPGVSIERDQGEGRYVTVRGAPKEYTTVSIDGVQLANPDSTTRGVELDTIPSDVISALEVTKAITPDMDGDAIAGNINIRTQSALDRDGMTLRASAGAGRYQLGSGDNERYNATVGNRFGADRNIGVLVSASHSRQGRFTDNVETLYQQFDDGRIMPTEVQIKDYEGTRTRTGVTGRFDFRIDPGNLVYFIASDSTFKDHEYRDNLIITMDQHTAASTQTVGNVRATFDKELRERTYDKNIRTYNLGGEHYVGDDWTFEWQASQSKAEKETSPRMQYIFRSNVRPRMDYDYSNHDFPIWTILGRPDAPATGVDLPESWFAFRRLNDRYEYGEEKETGLRFDADRKLDSIGDEGSIKFGLRARLRDKFFDDERYRNGSVADFNALGITMSDMLCDSISNNFGYFLAGRRFCRDIFRNYAGPLQDSANHQRLIPDSISGDYRAEEDIHAAYVRLDGTWDKLTMITGVRYERTKTHGEAAQYNEDTGEITPLAAGRDYGHVLPSLHFRYESGPDSILRASYSTALNRPDFMHTAPYRTIGELETSPVAEGNPEAKAAYAHNLDLSYEYYIRPLGLLSAAAFYKRINDPLFVATHSEDIGGGLSRQVTRPENGDRGRIYGFELAWQQTFDSLPAPFDGLGIYGNYTYADSRADLPFGEGSTELPGTSRTNYNLALTYDKYGITARLAYNYRSKFIQSFDVESPELNVYWGDRASLDLSASYALTDNWRLFAEANNLSNTKQVRFQGQRSRVLEMESFGRSWLAGVRYEF</sequence>
<feature type="signal peptide" evidence="10">
    <location>
        <begin position="1"/>
        <end position="37"/>
    </location>
</feature>
<feature type="chain" id="PRO_5002413151" description="TonB-dependent receptor" evidence="10">
    <location>
        <begin position="38"/>
        <end position="950"/>
    </location>
</feature>